<dbReference type="InterPro" id="IPR001647">
    <property type="entry name" value="HTH_TetR"/>
</dbReference>
<organism evidence="7 8">
    <name type="scientific">Deinococcus koreensis</name>
    <dbReference type="NCBI Taxonomy" id="2054903"/>
    <lineage>
        <taxon>Bacteria</taxon>
        <taxon>Thermotogati</taxon>
        <taxon>Deinococcota</taxon>
        <taxon>Deinococci</taxon>
        <taxon>Deinococcales</taxon>
        <taxon>Deinococcaceae</taxon>
        <taxon>Deinococcus</taxon>
    </lineage>
</organism>
<keyword evidence="3" id="KW-0804">Transcription</keyword>
<keyword evidence="2 4" id="KW-0238">DNA-binding</keyword>
<dbReference type="AlphaFoldDB" id="A0A2K3V0H8"/>
<dbReference type="Proteomes" id="UP000236379">
    <property type="component" value="Unassembled WGS sequence"/>
</dbReference>
<evidence type="ECO:0000256" key="3">
    <source>
        <dbReference type="ARBA" id="ARBA00023163"/>
    </source>
</evidence>
<dbReference type="PANTHER" id="PTHR30055">
    <property type="entry name" value="HTH-TYPE TRANSCRIPTIONAL REGULATOR RUTR"/>
    <property type="match status" value="1"/>
</dbReference>
<proteinExistence type="predicted"/>
<dbReference type="EMBL" id="PPPD01000001">
    <property type="protein sequence ID" value="PNY82287.1"/>
    <property type="molecule type" value="Genomic_DNA"/>
</dbReference>
<dbReference type="PROSITE" id="PS50977">
    <property type="entry name" value="HTH_TETR_2"/>
    <property type="match status" value="1"/>
</dbReference>
<evidence type="ECO:0000313" key="7">
    <source>
        <dbReference type="EMBL" id="PNY82287.1"/>
    </source>
</evidence>
<name>A0A2K3V0H8_9DEIO</name>
<dbReference type="SUPFAM" id="SSF46689">
    <property type="entry name" value="Homeodomain-like"/>
    <property type="match status" value="1"/>
</dbReference>
<dbReference type="Gene3D" id="1.10.357.10">
    <property type="entry name" value="Tetracycline Repressor, domain 2"/>
    <property type="match status" value="1"/>
</dbReference>
<dbReference type="GO" id="GO:0003700">
    <property type="term" value="F:DNA-binding transcription factor activity"/>
    <property type="evidence" value="ECO:0007669"/>
    <property type="project" value="TreeGrafter"/>
</dbReference>
<evidence type="ECO:0000256" key="5">
    <source>
        <dbReference type="SAM" id="MobiDB-lite"/>
    </source>
</evidence>
<keyword evidence="1" id="KW-0805">Transcription regulation</keyword>
<reference evidence="7 8" key="1">
    <citation type="submission" date="2018-01" db="EMBL/GenBank/DDBJ databases">
        <title>Deinococcus koreensis sp. nov., a radiation-resistant bacterium isolated from river water.</title>
        <authorList>
            <person name="Choi A."/>
        </authorList>
    </citation>
    <scope>NUCLEOTIDE SEQUENCE [LARGE SCALE GENOMIC DNA]</scope>
    <source>
        <strain evidence="7 8">SJW1-2</strain>
    </source>
</reference>
<sequence>MKVDRSEQDQARRDRIARVAFELFAQRGLDAISAQDIAQAAYVSRTNLYRYFPSKVHMLLAHFEKAVAASRDDALERLRAGASPQLVWDQVTLRMADLGVRYRHLVGAVGQAVLVAPPTLNLTPGAGSDGAAPPAATASQSSAPGLRSLLPGDPLRTALTLAALVEPVLLAMQTQGRLRPEANVSMLSVLFVDACLLALLHGGHRDQREVLRDWQERFSLLMYGVMAPQSAARSTDDPAPAG</sequence>
<keyword evidence="8" id="KW-1185">Reference proteome</keyword>
<dbReference type="PANTHER" id="PTHR30055:SF234">
    <property type="entry name" value="HTH-TYPE TRANSCRIPTIONAL REGULATOR BETI"/>
    <property type="match status" value="1"/>
</dbReference>
<gene>
    <name evidence="7" type="ORF">CVO96_13770</name>
</gene>
<dbReference type="Pfam" id="PF00440">
    <property type="entry name" value="TetR_N"/>
    <property type="match status" value="1"/>
</dbReference>
<evidence type="ECO:0000313" key="8">
    <source>
        <dbReference type="Proteomes" id="UP000236379"/>
    </source>
</evidence>
<evidence type="ECO:0000256" key="2">
    <source>
        <dbReference type="ARBA" id="ARBA00023125"/>
    </source>
</evidence>
<accession>A0A2K3V0H8</accession>
<protein>
    <submittedName>
        <fullName evidence="7">TetR family transcriptional regulator</fullName>
    </submittedName>
</protein>
<evidence type="ECO:0000259" key="6">
    <source>
        <dbReference type="PROSITE" id="PS50977"/>
    </source>
</evidence>
<dbReference type="OrthoDB" id="9809994at2"/>
<feature type="DNA-binding region" description="H-T-H motif" evidence="4">
    <location>
        <begin position="33"/>
        <end position="52"/>
    </location>
</feature>
<evidence type="ECO:0000256" key="4">
    <source>
        <dbReference type="PROSITE-ProRule" id="PRU00335"/>
    </source>
</evidence>
<comment type="caution">
    <text evidence="7">The sequence shown here is derived from an EMBL/GenBank/DDBJ whole genome shotgun (WGS) entry which is preliminary data.</text>
</comment>
<dbReference type="PRINTS" id="PR00455">
    <property type="entry name" value="HTHTETR"/>
</dbReference>
<dbReference type="GO" id="GO:0000976">
    <property type="term" value="F:transcription cis-regulatory region binding"/>
    <property type="evidence" value="ECO:0007669"/>
    <property type="project" value="TreeGrafter"/>
</dbReference>
<dbReference type="InterPro" id="IPR050109">
    <property type="entry name" value="HTH-type_TetR-like_transc_reg"/>
</dbReference>
<feature type="region of interest" description="Disordered" evidence="5">
    <location>
        <begin position="125"/>
        <end position="144"/>
    </location>
</feature>
<evidence type="ECO:0000256" key="1">
    <source>
        <dbReference type="ARBA" id="ARBA00023015"/>
    </source>
</evidence>
<feature type="domain" description="HTH tetR-type" evidence="6">
    <location>
        <begin position="10"/>
        <end position="70"/>
    </location>
</feature>
<dbReference type="PROSITE" id="PS01081">
    <property type="entry name" value="HTH_TETR_1"/>
    <property type="match status" value="1"/>
</dbReference>
<dbReference type="InterPro" id="IPR023772">
    <property type="entry name" value="DNA-bd_HTH_TetR-type_CS"/>
</dbReference>
<dbReference type="RefSeq" id="WP_103312721.1">
    <property type="nucleotide sequence ID" value="NZ_PPPD01000001.1"/>
</dbReference>
<dbReference type="InterPro" id="IPR009057">
    <property type="entry name" value="Homeodomain-like_sf"/>
</dbReference>